<evidence type="ECO:0000313" key="11">
    <source>
        <dbReference type="EMBL" id="KAF2837885.1"/>
    </source>
</evidence>
<dbReference type="GO" id="GO:0008270">
    <property type="term" value="F:zinc ion binding"/>
    <property type="evidence" value="ECO:0007669"/>
    <property type="project" value="UniProtKB-KW"/>
</dbReference>
<evidence type="ECO:0000256" key="8">
    <source>
        <dbReference type="SAM" id="MobiDB-lite"/>
    </source>
</evidence>
<feature type="domain" description="PHD-type" evidence="9">
    <location>
        <begin position="438"/>
        <end position="488"/>
    </location>
</feature>
<sequence length="1147" mass="126751">MAPVSPIPKKRPSRTPSRKVNGDTSVKQTSNKKLRYIPGGPGGGGRYIDDDGNITLVGGGGPGGYNYTGPRGRVGRMNLEKGVVPQSPKATPNPPTTYSRPRRERAPPPPRPRYSSAAVAAAAASDVYKPREERGWEEFHPDLDLDLPLMTFSADEVDGYTPANTKPSTPLNSNFLYQNNHLATESGAASAIDQALLAQQITSNGNQDESITLRDEDTINVQPIPKFVTPIKRRPGRPPRNPSHMLNGLGSPPAPRIQPIPAHNPKEKLTLPKPYWKEVHPFEAYEKDESVQVNYVDRTLANVGYQESDLFVPKGRSLVRNSEGSLEEDLDLLAGASDKETATGGNSVPAPIGRVEYDMDEQDDRWLEAYNAHRKEEQVEAIKPAFFEITMTVIEKEWHALEKRIPKPNPKPPQTHRPRSSSAAAVNGEPAGAGEEQDSKCAICDDGDCDNSNAIVFCDGCDLAVHQECYGVPYVPEGQWMCRKCQLIGRGTPTCIFCPNVDGAFKQTNTLKWAHLLCSIWIPEVSLGNTAFMEPVMDVEKVPKSRWKLNCYICNQKMGACIQCGNKNCFQAFHVTCARRARLFLKMKSSHGGPGTMDASVLKALCDKHVPPDWRRENDVETATAEAKSYYRHTMRGRRWADSQQTALTMGSATIGASLEGGDEYGAHEDAAAVSGSNKRKRGQSQRAVWRLPSGAPVVPHAVYHNVETSLARFSIRKRKDFIAEACKYWTLKREARRGAALLKRLQLQMDTFTSMEITRRDFAAMGAAGGPKLQRRIEFAEMLEGQMEKVRSLCEKLKEREKLKLNDVGILSSIVEVVYFPIPKLLRPILERAQTLDPKGIFRKEFDEIQAKLAERSYTTVSTFSRDMGAVFSNVTGLSNLSDVNDAHQQLSGVKDGQKTLTSEQKELKKLAKRIIKAIQGPLEDAIRKEAELGGKPYEKELKDLEAILHGNIHRYSTTEDVAEKDAPTISSTTRSREASHPVENGVSGTEIGSDIVLRNSDTAEGMVAARDHSENRDEITDEAAIRLQLIPGEAALPIGSTDIEMHDADSNEHNHNSPNSAPALSNSSTLHSAINPDPLTPPRFEKDLLAPLVHGGVPWYLEPFDPVGTHIHDERWTGREVLRGMSEELSELDDDELDGLVDEDM</sequence>
<dbReference type="InterPro" id="IPR013083">
    <property type="entry name" value="Znf_RING/FYVE/PHD"/>
</dbReference>
<feature type="compositionally biased region" description="Basic residues" evidence="8">
    <location>
        <begin position="8"/>
        <end position="17"/>
    </location>
</feature>
<dbReference type="SUPFAM" id="SSF57903">
    <property type="entry name" value="FYVE/PHD zinc finger"/>
    <property type="match status" value="1"/>
</dbReference>
<comment type="caution">
    <text evidence="11">The sequence shown here is derived from an EMBL/GenBank/DDBJ whole genome shotgun (WGS) entry which is preliminary data.</text>
</comment>
<evidence type="ECO:0000256" key="4">
    <source>
        <dbReference type="ARBA" id="ARBA00022771"/>
    </source>
</evidence>
<feature type="region of interest" description="Disordered" evidence="8">
    <location>
        <begin position="403"/>
        <end position="437"/>
    </location>
</feature>
<keyword evidence="4 7" id="KW-0863">Zinc-finger</keyword>
<dbReference type="PROSITE" id="PS50016">
    <property type="entry name" value="ZF_PHD_2"/>
    <property type="match status" value="1"/>
</dbReference>
<feature type="compositionally biased region" description="Basic and acidic residues" evidence="8">
    <location>
        <begin position="1046"/>
        <end position="1057"/>
    </location>
</feature>
<dbReference type="AlphaFoldDB" id="A0A9P4VQ22"/>
<evidence type="ECO:0000259" key="9">
    <source>
        <dbReference type="PROSITE" id="PS50016"/>
    </source>
</evidence>
<feature type="region of interest" description="Disordered" evidence="8">
    <location>
        <begin position="1046"/>
        <end position="1081"/>
    </location>
</feature>
<evidence type="ECO:0000256" key="2">
    <source>
        <dbReference type="ARBA" id="ARBA00022723"/>
    </source>
</evidence>
<dbReference type="InterPro" id="IPR050701">
    <property type="entry name" value="Histone_Mod_Regulator"/>
</dbReference>
<dbReference type="GO" id="GO:0005634">
    <property type="term" value="C:nucleus"/>
    <property type="evidence" value="ECO:0007669"/>
    <property type="project" value="UniProtKB-SubCell"/>
</dbReference>
<dbReference type="FunFam" id="3.30.40.10:FF:000008">
    <property type="entry name" value="Bromodomain containing 1, isoform CRA_a"/>
    <property type="match status" value="1"/>
</dbReference>
<dbReference type="CDD" id="cd15670">
    <property type="entry name" value="ePHD_BRPF"/>
    <property type="match status" value="1"/>
</dbReference>
<dbReference type="Proteomes" id="UP000799429">
    <property type="component" value="Unassembled WGS sequence"/>
</dbReference>
<keyword evidence="5" id="KW-0862">Zinc</keyword>
<dbReference type="PANTHER" id="PTHR13793:SF107">
    <property type="entry name" value="BROMODOMAIN-CONTAINING PROTEIN HOMOLOG"/>
    <property type="match status" value="1"/>
</dbReference>
<keyword evidence="2" id="KW-0479">Metal-binding</keyword>
<evidence type="ECO:0000313" key="12">
    <source>
        <dbReference type="Proteomes" id="UP000799429"/>
    </source>
</evidence>
<dbReference type="InterPro" id="IPR011011">
    <property type="entry name" value="Znf_FYVE_PHD"/>
</dbReference>
<dbReference type="OrthoDB" id="20839at2759"/>
<feature type="region of interest" description="Disordered" evidence="8">
    <location>
        <begin position="1"/>
        <end position="115"/>
    </location>
</feature>
<evidence type="ECO:0000256" key="1">
    <source>
        <dbReference type="ARBA" id="ARBA00004123"/>
    </source>
</evidence>
<dbReference type="Gene3D" id="3.30.40.10">
    <property type="entry name" value="Zinc/RING finger domain, C3HC4 (zinc finger)"/>
    <property type="match status" value="2"/>
</dbReference>
<feature type="compositionally biased region" description="Low complexity" evidence="8">
    <location>
        <begin position="1058"/>
        <end position="1070"/>
    </location>
</feature>
<dbReference type="PROSITE" id="PS01359">
    <property type="entry name" value="ZF_PHD_1"/>
    <property type="match status" value="1"/>
</dbReference>
<dbReference type="InterPro" id="IPR001965">
    <property type="entry name" value="Znf_PHD"/>
</dbReference>
<dbReference type="InterPro" id="IPR019542">
    <property type="entry name" value="Enhancer_polycomb-like_N"/>
</dbReference>
<evidence type="ECO:0000256" key="6">
    <source>
        <dbReference type="ARBA" id="ARBA00023242"/>
    </source>
</evidence>
<dbReference type="CDD" id="cd15492">
    <property type="entry name" value="PHD_BRPF_JADE_like"/>
    <property type="match status" value="1"/>
</dbReference>
<evidence type="ECO:0000256" key="5">
    <source>
        <dbReference type="ARBA" id="ARBA00022833"/>
    </source>
</evidence>
<gene>
    <name evidence="11" type="ORF">M501DRAFT_912817</name>
</gene>
<protein>
    <submittedName>
        <fullName evidence="11">Uncharacterized protein</fullName>
    </submittedName>
</protein>
<evidence type="ECO:0000256" key="7">
    <source>
        <dbReference type="PROSITE-ProRule" id="PRU00146"/>
    </source>
</evidence>
<dbReference type="PROSITE" id="PS51805">
    <property type="entry name" value="EPHD"/>
    <property type="match status" value="1"/>
</dbReference>
<dbReference type="GO" id="GO:0006357">
    <property type="term" value="P:regulation of transcription by RNA polymerase II"/>
    <property type="evidence" value="ECO:0007669"/>
    <property type="project" value="TreeGrafter"/>
</dbReference>
<accession>A0A9P4VQ22</accession>
<comment type="subcellular location">
    <subcellularLocation>
        <location evidence="1">Nucleus</location>
    </subcellularLocation>
</comment>
<dbReference type="Pfam" id="PF10513">
    <property type="entry name" value="EPL1"/>
    <property type="match status" value="1"/>
</dbReference>
<feature type="non-terminal residue" evidence="11">
    <location>
        <position position="1147"/>
    </location>
</feature>
<proteinExistence type="predicted"/>
<dbReference type="PANTHER" id="PTHR13793">
    <property type="entry name" value="PHD FINGER PROTEINS"/>
    <property type="match status" value="1"/>
</dbReference>
<reference evidence="11" key="1">
    <citation type="journal article" date="2020" name="Stud. Mycol.">
        <title>101 Dothideomycetes genomes: a test case for predicting lifestyles and emergence of pathogens.</title>
        <authorList>
            <person name="Haridas S."/>
            <person name="Albert R."/>
            <person name="Binder M."/>
            <person name="Bloem J."/>
            <person name="Labutti K."/>
            <person name="Salamov A."/>
            <person name="Andreopoulos B."/>
            <person name="Baker S."/>
            <person name="Barry K."/>
            <person name="Bills G."/>
            <person name="Bluhm B."/>
            <person name="Cannon C."/>
            <person name="Castanera R."/>
            <person name="Culley D."/>
            <person name="Daum C."/>
            <person name="Ezra D."/>
            <person name="Gonzalez J."/>
            <person name="Henrissat B."/>
            <person name="Kuo A."/>
            <person name="Liang C."/>
            <person name="Lipzen A."/>
            <person name="Lutzoni F."/>
            <person name="Magnuson J."/>
            <person name="Mondo S."/>
            <person name="Nolan M."/>
            <person name="Ohm R."/>
            <person name="Pangilinan J."/>
            <person name="Park H.-J."/>
            <person name="Ramirez L."/>
            <person name="Alfaro M."/>
            <person name="Sun H."/>
            <person name="Tritt A."/>
            <person name="Yoshinaga Y."/>
            <person name="Zwiers L.-H."/>
            <person name="Turgeon B."/>
            <person name="Goodwin S."/>
            <person name="Spatafora J."/>
            <person name="Crous P."/>
            <person name="Grigoriev I."/>
        </authorList>
    </citation>
    <scope>NUCLEOTIDE SEQUENCE</scope>
    <source>
        <strain evidence="11">CBS 101060</strain>
    </source>
</reference>
<organism evidence="11 12">
    <name type="scientific">Patellaria atrata CBS 101060</name>
    <dbReference type="NCBI Taxonomy" id="1346257"/>
    <lineage>
        <taxon>Eukaryota</taxon>
        <taxon>Fungi</taxon>
        <taxon>Dikarya</taxon>
        <taxon>Ascomycota</taxon>
        <taxon>Pezizomycotina</taxon>
        <taxon>Dothideomycetes</taxon>
        <taxon>Dothideomycetes incertae sedis</taxon>
        <taxon>Patellariales</taxon>
        <taxon>Patellariaceae</taxon>
        <taxon>Patellaria</taxon>
    </lineage>
</organism>
<keyword evidence="6" id="KW-0539">Nucleus</keyword>
<dbReference type="InterPro" id="IPR019787">
    <property type="entry name" value="Znf_PHD-finger"/>
</dbReference>
<dbReference type="FunFam" id="3.30.40.10:FF:000007">
    <property type="entry name" value="Bromodomain containing 1, isoform CRA_b"/>
    <property type="match status" value="1"/>
</dbReference>
<dbReference type="InterPro" id="IPR034732">
    <property type="entry name" value="EPHD"/>
</dbReference>
<keyword evidence="12" id="KW-1185">Reference proteome</keyword>
<dbReference type="InterPro" id="IPR019786">
    <property type="entry name" value="Zinc_finger_PHD-type_CS"/>
</dbReference>
<dbReference type="Pfam" id="PF13832">
    <property type="entry name" value="zf-HC5HC2H_2"/>
    <property type="match status" value="1"/>
</dbReference>
<dbReference type="SMART" id="SM00249">
    <property type="entry name" value="PHD"/>
    <property type="match status" value="2"/>
</dbReference>
<dbReference type="EMBL" id="MU006098">
    <property type="protein sequence ID" value="KAF2837885.1"/>
    <property type="molecule type" value="Genomic_DNA"/>
</dbReference>
<evidence type="ECO:0000256" key="3">
    <source>
        <dbReference type="ARBA" id="ARBA00022737"/>
    </source>
</evidence>
<feature type="region of interest" description="Disordered" evidence="8">
    <location>
        <begin position="962"/>
        <end position="990"/>
    </location>
</feature>
<feature type="compositionally biased region" description="Gly residues" evidence="8">
    <location>
        <begin position="57"/>
        <end position="66"/>
    </location>
</feature>
<dbReference type="Pfam" id="PF13831">
    <property type="entry name" value="PHD_2"/>
    <property type="match status" value="1"/>
</dbReference>
<feature type="domain" description="PHD-type" evidence="10">
    <location>
        <begin position="492"/>
        <end position="610"/>
    </location>
</feature>
<keyword evidence="3" id="KW-0677">Repeat</keyword>
<name>A0A9P4VQ22_9PEZI</name>
<evidence type="ECO:0000259" key="10">
    <source>
        <dbReference type="PROSITE" id="PS51805"/>
    </source>
</evidence>